<proteinExistence type="predicted"/>
<dbReference type="Proteomes" id="UP000230914">
    <property type="component" value="Unassembled WGS sequence"/>
</dbReference>
<keyword evidence="2" id="KW-0418">Kinase</keyword>
<keyword evidence="3" id="KW-0175">Coiled coil</keyword>
<sequence length="256" mass="29599">MGRLDDLDLSQKLDREEYEERLAAAQKRLKKLRLRLAGLYGDSELGPGVLVVVEGSDAGGKGGAIKRMVEPLDVKHYSIHAFAKPTFQEKSRHFLWRFWKLIPGLGDFVVFDRSYYGRVLVERVEGYCTKTQWKRAYPEIVSFEKSLALEGIIVAKFWLQVSDAEQLKRFESRKTDPLKQWKLTDEDWRNRDKIDLYNKAVEDMFAKTDHPAGRWHLIAGENKRYARVTMIETLCDIIEQGIADFESPIGIDDGWA</sequence>
<dbReference type="PIRSF" id="PIRSF028756">
    <property type="entry name" value="PPK2_prd"/>
    <property type="match status" value="1"/>
</dbReference>
<evidence type="ECO:0000259" key="4">
    <source>
        <dbReference type="Pfam" id="PF03976"/>
    </source>
</evidence>
<evidence type="ECO:0000256" key="2">
    <source>
        <dbReference type="ARBA" id="ARBA00022777"/>
    </source>
</evidence>
<organism evidence="5 6">
    <name type="scientific">Ilumatobacter coccineus</name>
    <dbReference type="NCBI Taxonomy" id="467094"/>
    <lineage>
        <taxon>Bacteria</taxon>
        <taxon>Bacillati</taxon>
        <taxon>Actinomycetota</taxon>
        <taxon>Acidimicrobiia</taxon>
        <taxon>Acidimicrobiales</taxon>
        <taxon>Ilumatobacteraceae</taxon>
        <taxon>Ilumatobacter</taxon>
    </lineage>
</organism>
<evidence type="ECO:0000313" key="5">
    <source>
        <dbReference type="EMBL" id="PIE32731.1"/>
    </source>
</evidence>
<dbReference type="AlphaFoldDB" id="A0A2G6KAP2"/>
<dbReference type="PANTHER" id="PTHR34383:SF3">
    <property type="entry name" value="POLYPHOSPHATE:AMP PHOSPHOTRANSFERASE"/>
    <property type="match status" value="1"/>
</dbReference>
<feature type="coiled-coil region" evidence="3">
    <location>
        <begin position="15"/>
        <end position="42"/>
    </location>
</feature>
<dbReference type="Pfam" id="PF03976">
    <property type="entry name" value="PPK2"/>
    <property type="match status" value="1"/>
</dbReference>
<comment type="caution">
    <text evidence="5">The sequence shown here is derived from an EMBL/GenBank/DDBJ whole genome shotgun (WGS) entry which is preliminary data.</text>
</comment>
<dbReference type="InterPro" id="IPR027417">
    <property type="entry name" value="P-loop_NTPase"/>
</dbReference>
<dbReference type="InterPro" id="IPR016898">
    <property type="entry name" value="Polyphosphate_phosphotransfera"/>
</dbReference>
<dbReference type="InterPro" id="IPR022488">
    <property type="entry name" value="PPK2-related"/>
</dbReference>
<dbReference type="Gene3D" id="3.40.50.300">
    <property type="entry name" value="P-loop containing nucleotide triphosphate hydrolases"/>
    <property type="match status" value="1"/>
</dbReference>
<protein>
    <submittedName>
        <fullName evidence="5">UDP-galactose-lipid carrier transferase</fullName>
    </submittedName>
</protein>
<evidence type="ECO:0000313" key="6">
    <source>
        <dbReference type="Proteomes" id="UP000230914"/>
    </source>
</evidence>
<feature type="domain" description="Polyphosphate kinase-2-related" evidence="4">
    <location>
        <begin position="13"/>
        <end position="240"/>
    </location>
</feature>
<evidence type="ECO:0000256" key="1">
    <source>
        <dbReference type="ARBA" id="ARBA00022679"/>
    </source>
</evidence>
<reference evidence="5 6" key="1">
    <citation type="submission" date="2017-10" db="EMBL/GenBank/DDBJ databases">
        <title>Novel microbial diversity and functional potential in the marine mammal oral microbiome.</title>
        <authorList>
            <person name="Dudek N.K."/>
            <person name="Sun C.L."/>
            <person name="Burstein D."/>
            <person name="Kantor R.S."/>
            <person name="Aliaga Goltsman D.S."/>
            <person name="Bik E.M."/>
            <person name="Thomas B.C."/>
            <person name="Banfield J.F."/>
            <person name="Relman D.A."/>
        </authorList>
    </citation>
    <scope>NUCLEOTIDE SEQUENCE [LARGE SCALE GENOMIC DNA]</scope>
    <source>
        <strain evidence="5">DOLJORAL78_61_10</strain>
    </source>
</reference>
<evidence type="ECO:0000256" key="3">
    <source>
        <dbReference type="SAM" id="Coils"/>
    </source>
</evidence>
<keyword evidence="1 5" id="KW-0808">Transferase</keyword>
<dbReference type="GO" id="GO:0008976">
    <property type="term" value="F:polyphosphate kinase activity"/>
    <property type="evidence" value="ECO:0007669"/>
    <property type="project" value="InterPro"/>
</dbReference>
<dbReference type="EMBL" id="PDSL01000043">
    <property type="protein sequence ID" value="PIE32731.1"/>
    <property type="molecule type" value="Genomic_DNA"/>
</dbReference>
<name>A0A2G6KAP2_9ACTN</name>
<gene>
    <name evidence="5" type="ORF">CSA55_03045</name>
</gene>
<dbReference type="PANTHER" id="PTHR34383">
    <property type="entry name" value="POLYPHOSPHATE:AMP PHOSPHOTRANSFERASE-RELATED"/>
    <property type="match status" value="1"/>
</dbReference>
<dbReference type="SUPFAM" id="SSF52540">
    <property type="entry name" value="P-loop containing nucleoside triphosphate hydrolases"/>
    <property type="match status" value="1"/>
</dbReference>
<accession>A0A2G6KAP2</accession>